<comment type="caution">
    <text evidence="3">The sequence shown here is derived from an EMBL/GenBank/DDBJ whole genome shotgun (WGS) entry which is preliminary data.</text>
</comment>
<keyword evidence="2" id="KW-0560">Oxidoreductase</keyword>
<gene>
    <name evidence="3" type="ORF">GCM10017579_26160</name>
</gene>
<dbReference type="InterPro" id="IPR002347">
    <property type="entry name" value="SDR_fam"/>
</dbReference>
<reference evidence="3" key="2">
    <citation type="submission" date="2023-01" db="EMBL/GenBank/DDBJ databases">
        <authorList>
            <person name="Sun Q."/>
            <person name="Evtushenko L."/>
        </authorList>
    </citation>
    <scope>NUCLEOTIDE SEQUENCE</scope>
    <source>
        <strain evidence="3">VKM Ac-1246</strain>
    </source>
</reference>
<organism evidence="3 4">
    <name type="scientific">Nocardioides luteus</name>
    <dbReference type="NCBI Taxonomy" id="1844"/>
    <lineage>
        <taxon>Bacteria</taxon>
        <taxon>Bacillati</taxon>
        <taxon>Actinomycetota</taxon>
        <taxon>Actinomycetes</taxon>
        <taxon>Propionibacteriales</taxon>
        <taxon>Nocardioidaceae</taxon>
        <taxon>Nocardioides</taxon>
    </lineage>
</organism>
<dbReference type="InterPro" id="IPR036291">
    <property type="entry name" value="NAD(P)-bd_dom_sf"/>
</dbReference>
<dbReference type="SUPFAM" id="SSF51735">
    <property type="entry name" value="NAD(P)-binding Rossmann-fold domains"/>
    <property type="match status" value="1"/>
</dbReference>
<dbReference type="RefSeq" id="WP_189118864.1">
    <property type="nucleotide sequence ID" value="NZ_BMRK01000009.1"/>
</dbReference>
<comment type="similarity">
    <text evidence="1">Belongs to the short-chain dehydrogenases/reductases (SDR) family.</text>
</comment>
<proteinExistence type="inferred from homology"/>
<dbReference type="PANTHER" id="PTHR43639">
    <property type="entry name" value="OXIDOREDUCTASE, SHORT-CHAIN DEHYDROGENASE/REDUCTASE FAMILY (AFU_ORTHOLOGUE AFUA_5G02870)"/>
    <property type="match status" value="1"/>
</dbReference>
<dbReference type="EMBL" id="BSEL01000005">
    <property type="protein sequence ID" value="GLJ68580.1"/>
    <property type="molecule type" value="Genomic_DNA"/>
</dbReference>
<evidence type="ECO:0000256" key="2">
    <source>
        <dbReference type="ARBA" id="ARBA00023002"/>
    </source>
</evidence>
<accession>A0ABQ5SY94</accession>
<dbReference type="InterPro" id="IPR020904">
    <property type="entry name" value="Sc_DH/Rdtase_CS"/>
</dbReference>
<reference evidence="3" key="1">
    <citation type="journal article" date="2014" name="Int. J. Syst. Evol. Microbiol.">
        <title>Complete genome of a new Firmicutes species belonging to the dominant human colonic microbiota ('Ruminococcus bicirculans') reveals two chromosomes and a selective capacity to utilize plant glucans.</title>
        <authorList>
            <consortium name="NISC Comparative Sequencing Program"/>
            <person name="Wegmann U."/>
            <person name="Louis P."/>
            <person name="Goesmann A."/>
            <person name="Henrissat B."/>
            <person name="Duncan S.H."/>
            <person name="Flint H.J."/>
        </authorList>
    </citation>
    <scope>NUCLEOTIDE SEQUENCE</scope>
    <source>
        <strain evidence="3">VKM Ac-1246</strain>
    </source>
</reference>
<dbReference type="Proteomes" id="UP001142292">
    <property type="component" value="Unassembled WGS sequence"/>
</dbReference>
<evidence type="ECO:0000313" key="4">
    <source>
        <dbReference type="Proteomes" id="UP001142292"/>
    </source>
</evidence>
<dbReference type="Pfam" id="PF13561">
    <property type="entry name" value="adh_short_C2"/>
    <property type="match status" value="1"/>
</dbReference>
<dbReference type="PRINTS" id="PR00081">
    <property type="entry name" value="GDHRDH"/>
</dbReference>
<dbReference type="Gene3D" id="3.40.50.720">
    <property type="entry name" value="NAD(P)-binding Rossmann-like Domain"/>
    <property type="match status" value="1"/>
</dbReference>
<dbReference type="PANTHER" id="PTHR43639:SF1">
    <property type="entry name" value="SHORT-CHAIN DEHYDROGENASE_REDUCTASE FAMILY PROTEIN"/>
    <property type="match status" value="1"/>
</dbReference>
<dbReference type="PRINTS" id="PR00080">
    <property type="entry name" value="SDRFAMILY"/>
</dbReference>
<name>A0ABQ5SY94_9ACTN</name>
<sequence>MESRLKEKRALVTGGARGIGAAVVENLAAEGADVTFTYATSHAAAERLVKRVQETGGRASAVAVDSSDRDQLRRLVEDVSSSAGLDIVVANAGGGTIKPLAELDDAAIDRMIDVNVRGTVDLIRFASPHLRPGGRVITIGSASAHYMPDDGTSVYGMTKAAVAGLVQGLAREFGPRQITVNNVQPGPVNTDANPADGPVSDRLRSLIPIGRFGRVGEVASLVTYLASDAATLVNGASIDVDGGYSS</sequence>
<evidence type="ECO:0000256" key="1">
    <source>
        <dbReference type="ARBA" id="ARBA00006484"/>
    </source>
</evidence>
<evidence type="ECO:0000313" key="3">
    <source>
        <dbReference type="EMBL" id="GLJ68580.1"/>
    </source>
</evidence>
<keyword evidence="4" id="KW-1185">Reference proteome</keyword>
<dbReference type="CDD" id="cd05233">
    <property type="entry name" value="SDR_c"/>
    <property type="match status" value="1"/>
</dbReference>
<protein>
    <submittedName>
        <fullName evidence="3">Hypothetical short-chain dehydrogenase/reductase</fullName>
    </submittedName>
</protein>
<dbReference type="PROSITE" id="PS00061">
    <property type="entry name" value="ADH_SHORT"/>
    <property type="match status" value="1"/>
</dbReference>